<evidence type="ECO:0000313" key="3">
    <source>
        <dbReference type="EMBL" id="UZD54678.1"/>
    </source>
</evidence>
<keyword evidence="1" id="KW-0812">Transmembrane</keyword>
<organism evidence="3 4">
    <name type="scientific">Caldimonas aquatica</name>
    <dbReference type="NCBI Taxonomy" id="376175"/>
    <lineage>
        <taxon>Bacteria</taxon>
        <taxon>Pseudomonadati</taxon>
        <taxon>Pseudomonadota</taxon>
        <taxon>Betaproteobacteria</taxon>
        <taxon>Burkholderiales</taxon>
        <taxon>Sphaerotilaceae</taxon>
        <taxon>Caldimonas</taxon>
    </lineage>
</organism>
<gene>
    <name evidence="3" type="ORF">OMP39_13595</name>
</gene>
<feature type="transmembrane region" description="Helical" evidence="1">
    <location>
        <begin position="92"/>
        <end position="110"/>
    </location>
</feature>
<protein>
    <recommendedName>
        <fullName evidence="2">DUF883 domain-containing protein</fullName>
    </recommendedName>
</protein>
<dbReference type="Pfam" id="PF19029">
    <property type="entry name" value="DUF883_C"/>
    <property type="match status" value="1"/>
</dbReference>
<dbReference type="PANTHER" id="PTHR35893:SF3">
    <property type="entry name" value="INNER MEMBRANE PROTEIN"/>
    <property type="match status" value="1"/>
</dbReference>
<keyword evidence="4" id="KW-1185">Reference proteome</keyword>
<dbReference type="PANTHER" id="PTHR35893">
    <property type="entry name" value="INNER MEMBRANE PROTEIN-RELATED"/>
    <property type="match status" value="1"/>
</dbReference>
<evidence type="ECO:0000259" key="2">
    <source>
        <dbReference type="Pfam" id="PF19029"/>
    </source>
</evidence>
<keyword evidence="1" id="KW-1133">Transmembrane helix</keyword>
<dbReference type="InterPro" id="IPR043605">
    <property type="entry name" value="DUF883_C"/>
</dbReference>
<evidence type="ECO:0000313" key="4">
    <source>
        <dbReference type="Proteomes" id="UP001163266"/>
    </source>
</evidence>
<reference evidence="3" key="1">
    <citation type="submission" date="2022-10" db="EMBL/GenBank/DDBJ databases">
        <title>Complete genome sequence of Schlegelella aquatica LMG 23380.</title>
        <authorList>
            <person name="Musilova J."/>
            <person name="Kourilova X."/>
            <person name="Bezdicek M."/>
            <person name="Hermankova K."/>
            <person name="Obruca S."/>
            <person name="Sedlar K."/>
        </authorList>
    </citation>
    <scope>NUCLEOTIDE SEQUENCE</scope>
    <source>
        <strain evidence="3">LMG 23380</strain>
    </source>
</reference>
<accession>A0ABY6MRS0</accession>
<dbReference type="RefSeq" id="WP_264892287.1">
    <property type="nucleotide sequence ID" value="NZ_CP110257.1"/>
</dbReference>
<keyword evidence="1" id="KW-0472">Membrane</keyword>
<sequence length="113" mass="12659">MSYDADTPRRRYFSDDSVSALQREWADLRKDVNEVLSKPEVAKLPEVRALKDRLQEALRSASDTVADVSHGIGKQVRYTASAVDEYVRDRPWKFAVGAAAVGLVVGLLLGRRR</sequence>
<dbReference type="EMBL" id="CP110257">
    <property type="protein sequence ID" value="UZD54678.1"/>
    <property type="molecule type" value="Genomic_DNA"/>
</dbReference>
<proteinExistence type="predicted"/>
<dbReference type="Proteomes" id="UP001163266">
    <property type="component" value="Chromosome"/>
</dbReference>
<dbReference type="InterPro" id="IPR010279">
    <property type="entry name" value="YqjD/ElaB"/>
</dbReference>
<name>A0ABY6MRS0_9BURK</name>
<evidence type="ECO:0000256" key="1">
    <source>
        <dbReference type="SAM" id="Phobius"/>
    </source>
</evidence>
<feature type="domain" description="DUF883" evidence="2">
    <location>
        <begin position="84"/>
        <end position="112"/>
    </location>
</feature>